<feature type="transmembrane region" description="Helical" evidence="5">
    <location>
        <begin position="126"/>
        <end position="146"/>
    </location>
</feature>
<evidence type="ECO:0000256" key="1">
    <source>
        <dbReference type="ARBA" id="ARBA00004141"/>
    </source>
</evidence>
<reference evidence="7 8" key="1">
    <citation type="submission" date="2020-04" db="EMBL/GenBank/DDBJ databases">
        <authorList>
            <person name="Alioto T."/>
            <person name="Alioto T."/>
            <person name="Gomez Garrido J."/>
        </authorList>
    </citation>
    <scope>NUCLEOTIDE SEQUENCE [LARGE SCALE GENOMIC DNA]</scope>
</reference>
<dbReference type="InterPro" id="IPR036513">
    <property type="entry name" value="STAS_dom_sf"/>
</dbReference>
<evidence type="ECO:0000313" key="8">
    <source>
        <dbReference type="Proteomes" id="UP000494165"/>
    </source>
</evidence>
<accession>A0A8S1C6Y5</accession>
<dbReference type="InterPro" id="IPR002645">
    <property type="entry name" value="STAS_dom"/>
</dbReference>
<evidence type="ECO:0000313" key="7">
    <source>
        <dbReference type="EMBL" id="CAB3363901.1"/>
    </source>
</evidence>
<dbReference type="Gene3D" id="3.30.750.24">
    <property type="entry name" value="STAS domain"/>
    <property type="match status" value="1"/>
</dbReference>
<protein>
    <recommendedName>
        <fullName evidence="6">STAS domain-containing protein</fullName>
    </recommendedName>
</protein>
<dbReference type="PANTHER" id="PTHR11814">
    <property type="entry name" value="SULFATE TRANSPORTER"/>
    <property type="match status" value="1"/>
</dbReference>
<evidence type="ECO:0000256" key="5">
    <source>
        <dbReference type="SAM" id="Phobius"/>
    </source>
</evidence>
<dbReference type="InterPro" id="IPR001902">
    <property type="entry name" value="SLC26A/SulP_fam"/>
</dbReference>
<feature type="transmembrane region" description="Helical" evidence="5">
    <location>
        <begin position="152"/>
        <end position="179"/>
    </location>
</feature>
<dbReference type="GO" id="GO:0016020">
    <property type="term" value="C:membrane"/>
    <property type="evidence" value="ECO:0007669"/>
    <property type="project" value="UniProtKB-SubCell"/>
</dbReference>
<feature type="transmembrane region" description="Helical" evidence="5">
    <location>
        <begin position="200"/>
        <end position="221"/>
    </location>
</feature>
<name>A0A8S1C6Y5_9INSE</name>
<dbReference type="EMBL" id="CADEPI010000014">
    <property type="protein sequence ID" value="CAB3363901.1"/>
    <property type="molecule type" value="Genomic_DNA"/>
</dbReference>
<dbReference type="SUPFAM" id="SSF52091">
    <property type="entry name" value="SpoIIaa-like"/>
    <property type="match status" value="1"/>
</dbReference>
<dbReference type="CDD" id="cd07042">
    <property type="entry name" value="STAS_SulP_like_sulfate_transporter"/>
    <property type="match status" value="1"/>
</dbReference>
<dbReference type="Pfam" id="PF00916">
    <property type="entry name" value="Sulfate_transp"/>
    <property type="match status" value="1"/>
</dbReference>
<gene>
    <name evidence="7" type="ORF">CLODIP_2_CD06984</name>
</gene>
<proteinExistence type="predicted"/>
<dbReference type="Pfam" id="PF01740">
    <property type="entry name" value="STAS"/>
    <property type="match status" value="1"/>
</dbReference>
<feature type="transmembrane region" description="Helical" evidence="5">
    <location>
        <begin position="412"/>
        <end position="433"/>
    </location>
</feature>
<feature type="transmembrane region" description="Helical" evidence="5">
    <location>
        <begin position="439"/>
        <end position="461"/>
    </location>
</feature>
<evidence type="ECO:0000256" key="3">
    <source>
        <dbReference type="ARBA" id="ARBA00022989"/>
    </source>
</evidence>
<dbReference type="PROSITE" id="PS50801">
    <property type="entry name" value="STAS"/>
    <property type="match status" value="1"/>
</dbReference>
<keyword evidence="4 5" id="KW-0472">Membrane</keyword>
<sequence length="633" mass="69654">MELYDFKSDERPLKAREWLKGKGHSLSTKKFWLRRFPIIGWLQSYTLSIASHDLLAGVTVGLVELPKCLAAAILAGLPPQYGLYSSLLGYFVYPLLGTCKFLNFGPTLVISMLMSTYTDKYGPDGVVLIAFLAGVMITILALLQLAPLVEFISYPVTTGFMSAGVITIVLGQLVAMVGIKGSTVNAIKAIETFIIGINQFNTWDLVMGLVCVVILLGIWHLGEITEKAINRTKEPTGWQLFLRYFSMARNAIVLIASIVFVVIMITTTGQSPVGTPEQIEEGFPPIRPPTFQLQIGDETLSFAQTLSELSAPLFVVPLILLLEFVSVAKSFAGGKTIDTTQELLALGLTNILGSFVQSIPVSASFVRSAVNVASGVKTPISNLYTGKTKHPESIMSLILGRRVVITTSRNKCVSFSGGIMLAVLGVLAQYLSYIPTSTLAAVIITSLLPLFKIPQVTMACFRSSKRDLIPMYATFFVGLFVNLTFAILFGVLVDLVFILYPTARPKLIIKSCKFPDIGEALLVVPDKNLSYSNIEFMKQRIIKSAGLTKLDVIVVDGSFVHVLDTTSIKALKETVGFFQSSQKKILFMSWRNHVRDQFVKFDNNHSDLFIPSVSFTDKYDVHLEDQNSLQDIY</sequence>
<dbReference type="AlphaFoldDB" id="A0A8S1C6Y5"/>
<dbReference type="Proteomes" id="UP000494165">
    <property type="component" value="Unassembled WGS sequence"/>
</dbReference>
<dbReference type="OrthoDB" id="288203at2759"/>
<dbReference type="InterPro" id="IPR011547">
    <property type="entry name" value="SLC26A/SulP_dom"/>
</dbReference>
<feature type="transmembrane region" description="Helical" evidence="5">
    <location>
        <begin position="91"/>
        <end position="114"/>
    </location>
</feature>
<comment type="subcellular location">
    <subcellularLocation>
        <location evidence="1">Membrane</location>
        <topology evidence="1">Multi-pass membrane protein</topology>
    </subcellularLocation>
</comment>
<feature type="domain" description="STAS" evidence="6">
    <location>
        <begin position="529"/>
        <end position="598"/>
    </location>
</feature>
<keyword evidence="2 5" id="KW-0812">Transmembrane</keyword>
<comment type="caution">
    <text evidence="7">The sequence shown here is derived from an EMBL/GenBank/DDBJ whole genome shotgun (WGS) entry which is preliminary data.</text>
</comment>
<feature type="transmembrane region" description="Helical" evidence="5">
    <location>
        <begin position="473"/>
        <end position="500"/>
    </location>
</feature>
<evidence type="ECO:0000256" key="4">
    <source>
        <dbReference type="ARBA" id="ARBA00023136"/>
    </source>
</evidence>
<evidence type="ECO:0000259" key="6">
    <source>
        <dbReference type="PROSITE" id="PS50801"/>
    </source>
</evidence>
<dbReference type="GO" id="GO:0055085">
    <property type="term" value="P:transmembrane transport"/>
    <property type="evidence" value="ECO:0007669"/>
    <property type="project" value="InterPro"/>
</dbReference>
<keyword evidence="8" id="KW-1185">Reference proteome</keyword>
<feature type="transmembrane region" description="Helical" evidence="5">
    <location>
        <begin position="241"/>
        <end position="265"/>
    </location>
</feature>
<keyword evidence="3 5" id="KW-1133">Transmembrane helix</keyword>
<evidence type="ECO:0000256" key="2">
    <source>
        <dbReference type="ARBA" id="ARBA00022692"/>
    </source>
</evidence>
<organism evidence="7 8">
    <name type="scientific">Cloeon dipterum</name>
    <dbReference type="NCBI Taxonomy" id="197152"/>
    <lineage>
        <taxon>Eukaryota</taxon>
        <taxon>Metazoa</taxon>
        <taxon>Ecdysozoa</taxon>
        <taxon>Arthropoda</taxon>
        <taxon>Hexapoda</taxon>
        <taxon>Insecta</taxon>
        <taxon>Pterygota</taxon>
        <taxon>Palaeoptera</taxon>
        <taxon>Ephemeroptera</taxon>
        <taxon>Pisciforma</taxon>
        <taxon>Baetidae</taxon>
        <taxon>Cloeon</taxon>
    </lineage>
</organism>